<sequence length="154" mass="16814">MSVLKSLKLSDAKPTAQAKTPVERGREKLVENLALQKQLAESTIAGTVFDSPKHFVMRTNGEGARVRVEIPRRVRKGWFEDGSRTTHFIMHYGGRPLEIAKGKTAIEVGSLPKLPMLIDSLIEAVRAGELDSAIATAAAERGRLLNRSAKPKAT</sequence>
<feature type="region of interest" description="Disordered" evidence="1">
    <location>
        <begin position="1"/>
        <end position="23"/>
    </location>
</feature>
<gene>
    <name evidence="2" type="ORF">FS320_31300</name>
</gene>
<name>A0A5N7MR21_9HYPH</name>
<dbReference type="Proteomes" id="UP000403266">
    <property type="component" value="Unassembled WGS sequence"/>
</dbReference>
<evidence type="ECO:0000313" key="3">
    <source>
        <dbReference type="Proteomes" id="UP000403266"/>
    </source>
</evidence>
<proteinExistence type="predicted"/>
<reference evidence="2 3" key="1">
    <citation type="journal article" date="2019" name="Syst. Appl. Microbiol.">
        <title>Microvirga tunisiensis sp. nov., a root nodule symbiotic bacterium isolated from Lupinus micranthus and L. luteus grown in Northern Tunisia.</title>
        <authorList>
            <person name="Msaddak A."/>
            <person name="Rejili M."/>
            <person name="Duran D."/>
            <person name="Mars M."/>
            <person name="Palacios J.M."/>
            <person name="Ruiz-Argueso T."/>
            <person name="Rey L."/>
            <person name="Imperial J."/>
        </authorList>
    </citation>
    <scope>NUCLEOTIDE SEQUENCE [LARGE SCALE GENOMIC DNA]</scope>
    <source>
        <strain evidence="2 3">Lmie10</strain>
    </source>
</reference>
<dbReference type="AlphaFoldDB" id="A0A5N7MR21"/>
<organism evidence="2 3">
    <name type="scientific">Microvirga tunisiensis</name>
    <dbReference type="NCBI Taxonomy" id="2108360"/>
    <lineage>
        <taxon>Bacteria</taxon>
        <taxon>Pseudomonadati</taxon>
        <taxon>Pseudomonadota</taxon>
        <taxon>Alphaproteobacteria</taxon>
        <taxon>Hyphomicrobiales</taxon>
        <taxon>Methylobacteriaceae</taxon>
        <taxon>Microvirga</taxon>
    </lineage>
</organism>
<dbReference type="RefSeq" id="WP_152716323.1">
    <property type="nucleotide sequence ID" value="NZ_VOSJ01000249.1"/>
</dbReference>
<evidence type="ECO:0000313" key="2">
    <source>
        <dbReference type="EMBL" id="MPR29455.1"/>
    </source>
</evidence>
<dbReference type="EMBL" id="VOSK01000233">
    <property type="protein sequence ID" value="MPR29455.1"/>
    <property type="molecule type" value="Genomic_DNA"/>
</dbReference>
<protein>
    <submittedName>
        <fullName evidence="2">Uncharacterized protein</fullName>
    </submittedName>
</protein>
<keyword evidence="3" id="KW-1185">Reference proteome</keyword>
<accession>A0A5N7MR21</accession>
<evidence type="ECO:0000256" key="1">
    <source>
        <dbReference type="SAM" id="MobiDB-lite"/>
    </source>
</evidence>
<comment type="caution">
    <text evidence="2">The sequence shown here is derived from an EMBL/GenBank/DDBJ whole genome shotgun (WGS) entry which is preliminary data.</text>
</comment>
<dbReference type="OrthoDB" id="7358761at2"/>